<dbReference type="EMBL" id="JAFNEN010000507">
    <property type="protein sequence ID" value="KAG8181551.1"/>
    <property type="molecule type" value="Genomic_DNA"/>
</dbReference>
<gene>
    <name evidence="2" type="ORF">JTE90_017303</name>
</gene>
<reference evidence="2 3" key="1">
    <citation type="journal article" date="2022" name="Nat. Ecol. Evol.">
        <title>A masculinizing supergene underlies an exaggerated male reproductive morph in a spider.</title>
        <authorList>
            <person name="Hendrickx F."/>
            <person name="De Corte Z."/>
            <person name="Sonet G."/>
            <person name="Van Belleghem S.M."/>
            <person name="Kostlbacher S."/>
            <person name="Vangestel C."/>
        </authorList>
    </citation>
    <scope>NUCLEOTIDE SEQUENCE [LARGE SCALE GENOMIC DNA]</scope>
    <source>
        <strain evidence="2">W744_W776</strain>
    </source>
</reference>
<name>A0AAV6UBZ2_9ARAC</name>
<protein>
    <submittedName>
        <fullName evidence="2">Uncharacterized protein</fullName>
    </submittedName>
</protein>
<feature type="compositionally biased region" description="Polar residues" evidence="1">
    <location>
        <begin position="196"/>
        <end position="212"/>
    </location>
</feature>
<accession>A0AAV6UBZ2</accession>
<dbReference type="AlphaFoldDB" id="A0AAV6UBZ2"/>
<evidence type="ECO:0000313" key="2">
    <source>
        <dbReference type="EMBL" id="KAG8181551.1"/>
    </source>
</evidence>
<proteinExistence type="predicted"/>
<keyword evidence="3" id="KW-1185">Reference proteome</keyword>
<feature type="region of interest" description="Disordered" evidence="1">
    <location>
        <begin position="161"/>
        <end position="266"/>
    </location>
</feature>
<feature type="compositionally biased region" description="Low complexity" evidence="1">
    <location>
        <begin position="777"/>
        <end position="789"/>
    </location>
</feature>
<evidence type="ECO:0000256" key="1">
    <source>
        <dbReference type="SAM" id="MobiDB-lite"/>
    </source>
</evidence>
<feature type="compositionally biased region" description="Polar residues" evidence="1">
    <location>
        <begin position="174"/>
        <end position="189"/>
    </location>
</feature>
<feature type="compositionally biased region" description="Basic and acidic residues" evidence="1">
    <location>
        <begin position="449"/>
        <end position="460"/>
    </location>
</feature>
<feature type="compositionally biased region" description="Polar residues" evidence="1">
    <location>
        <begin position="219"/>
        <end position="237"/>
    </location>
</feature>
<feature type="region of interest" description="Disordered" evidence="1">
    <location>
        <begin position="761"/>
        <end position="812"/>
    </location>
</feature>
<organism evidence="2 3">
    <name type="scientific">Oedothorax gibbosus</name>
    <dbReference type="NCBI Taxonomy" id="931172"/>
    <lineage>
        <taxon>Eukaryota</taxon>
        <taxon>Metazoa</taxon>
        <taxon>Ecdysozoa</taxon>
        <taxon>Arthropoda</taxon>
        <taxon>Chelicerata</taxon>
        <taxon>Arachnida</taxon>
        <taxon>Araneae</taxon>
        <taxon>Araneomorphae</taxon>
        <taxon>Entelegynae</taxon>
        <taxon>Araneoidea</taxon>
        <taxon>Linyphiidae</taxon>
        <taxon>Erigoninae</taxon>
        <taxon>Oedothorax</taxon>
    </lineage>
</organism>
<evidence type="ECO:0000313" key="3">
    <source>
        <dbReference type="Proteomes" id="UP000827092"/>
    </source>
</evidence>
<feature type="region of interest" description="Disordered" evidence="1">
    <location>
        <begin position="328"/>
        <end position="358"/>
    </location>
</feature>
<feature type="region of interest" description="Disordered" evidence="1">
    <location>
        <begin position="449"/>
        <end position="488"/>
    </location>
</feature>
<comment type="caution">
    <text evidence="2">The sequence shown here is derived from an EMBL/GenBank/DDBJ whole genome shotgun (WGS) entry which is preliminary data.</text>
</comment>
<dbReference type="Proteomes" id="UP000827092">
    <property type="component" value="Unassembled WGS sequence"/>
</dbReference>
<feature type="compositionally biased region" description="Polar residues" evidence="1">
    <location>
        <begin position="246"/>
        <end position="262"/>
    </location>
</feature>
<feature type="compositionally biased region" description="Polar residues" evidence="1">
    <location>
        <begin position="461"/>
        <end position="470"/>
    </location>
</feature>
<sequence length="920" mass="101610">MDRYKKTALKFDKNLGYGRNLRAAEINSSRAVLRNSRFSMQRCLDLEPEEEHKPESRIPAFGKSALKAPLNREQMLQKWKAEKEMKRQLELQNKKPTFKIGVSAPKSGPVSSPFNKAKADSTFLSTKNSQKISFNATHLSKGKENGLKPPSIAKFQASNITHKKTPQSKESHIQMVSSKHPTASVNISSGKKESQARTVNSKPAITHFSTATAKKESQIKTFNSNFKPPTTHLSNSNVKKEFPGKSINSKPPVTSLSNSSGKRVSPIQAVNSKLSAPNSSNSSAQKIKPLTGIKPIQSKVFRKPEQTQPSLLGRIPNRVPEPKIKLVSQQNSGNSRMLKAPSKLAAPVRSGIPNKTGLKPKTEIKLNKKEDMLDSNITFSCNISTIEPVEEKSFAPKDFTFNLGAELSFSYLDEGPIALYNKLKAGEERTSTPKRKEIIEIQRKEAEIAKENTEEKRSETEQVSEPQVTKNAIPEVSPHQNITTCSESKDTEAVTKILTEDIQTSMVSEKPDAVGSVEENSEVAKILTEDNVSIPIVKESVAVELIAEKPEIDCSVTKNCLEDEPLTAKLQPENCVSNVREGLSVIEESQNSSLAKPSVEEHEVDELITNPTSAKQVTLEINENACSAALNDKTNISLENLIDQVPVSDKKVLSKQENLIFDTTKALDKKSSVPSYEEKENVPEDVFDAVQKVDKTEHIGLDDVIEKEPLKSKLDKLIALEELGAPVMSGISGSSDIQFKIPVFEGDAGIVAKRRSSSRVSNMSLRLARRSEMPQLESISESNESSSPCKTPPKPPKTPKTRKSTISKDFTPRRSLRLARSSVLETTENLFDVRVSLCRNSPDLPGNSSTWDASQITYDFDKLDLEQVTEPTPTPQRRASARVNKKVSLLYTPPQKGRVSTLRKSIRGDLMSFSPEVTPK</sequence>